<name>A0ABM9HZ43_9GAMM</name>
<reference evidence="6 7" key="1">
    <citation type="submission" date="2023-03" db="EMBL/GenBank/DDBJ databases">
        <authorList>
            <person name="Pearce D."/>
        </authorList>
    </citation>
    <scope>NUCLEOTIDE SEQUENCE [LARGE SCALE GENOMIC DNA]</scope>
    <source>
        <strain evidence="6">Msz</strain>
    </source>
</reference>
<feature type="transmembrane region" description="Helical" evidence="3">
    <location>
        <begin position="399"/>
        <end position="419"/>
    </location>
</feature>
<dbReference type="Pfam" id="PF01464">
    <property type="entry name" value="SLT"/>
    <property type="match status" value="1"/>
</dbReference>
<feature type="transmembrane region" description="Helical" evidence="3">
    <location>
        <begin position="12"/>
        <end position="29"/>
    </location>
</feature>
<feature type="domain" description="TraG N-terminal Proteobacteria" evidence="5">
    <location>
        <begin position="1"/>
        <end position="438"/>
    </location>
</feature>
<feature type="transmembrane region" description="Helical" evidence="3">
    <location>
        <begin position="314"/>
        <end position="336"/>
    </location>
</feature>
<comment type="similarity">
    <text evidence="1">Belongs to the transglycosylase Slt family.</text>
</comment>
<evidence type="ECO:0000313" key="7">
    <source>
        <dbReference type="Proteomes" id="UP001162030"/>
    </source>
</evidence>
<keyword evidence="3" id="KW-1133">Transmembrane helix</keyword>
<evidence type="ECO:0000256" key="2">
    <source>
        <dbReference type="SAM" id="MobiDB-lite"/>
    </source>
</evidence>
<evidence type="ECO:0000256" key="3">
    <source>
        <dbReference type="SAM" id="Phobius"/>
    </source>
</evidence>
<dbReference type="InterPro" id="IPR012931">
    <property type="entry name" value="TraG_N_Proteobacteria"/>
</dbReference>
<feature type="domain" description="Transglycosylase SLT" evidence="4">
    <location>
        <begin position="1091"/>
        <end position="1191"/>
    </location>
</feature>
<dbReference type="PROSITE" id="PS00922">
    <property type="entry name" value="TRANSGLYCOSYLASE"/>
    <property type="match status" value="1"/>
</dbReference>
<protein>
    <submittedName>
        <fullName evidence="6">Conjugal transfer mating pair stabilization protein TraG</fullName>
    </submittedName>
</protein>
<evidence type="ECO:0000313" key="6">
    <source>
        <dbReference type="EMBL" id="CAI8780960.1"/>
    </source>
</evidence>
<keyword evidence="3" id="KW-0812">Transmembrane</keyword>
<dbReference type="PANTHER" id="PTHR37423">
    <property type="entry name" value="SOLUBLE LYTIC MUREIN TRANSGLYCOSYLASE-RELATED"/>
    <property type="match status" value="1"/>
</dbReference>
<dbReference type="PANTHER" id="PTHR37423:SF2">
    <property type="entry name" value="MEMBRANE-BOUND LYTIC MUREIN TRANSGLYCOSYLASE C"/>
    <property type="match status" value="1"/>
</dbReference>
<sequence length="1212" mass="131990">MLAQTGDYRTAASVGAVVGVILVMIRSLVNWDGRGIRYQDMFMAVVLWMILYSPGVRVSIEDAYTGDVRVVDNVPLGPAAVGSLLSNMGYRTTRLFEQAFSLPTMTERGFADTLTTITAIRKNLLSRTQLGGANAPTAGADVENSVINYVKECTLTGVDLNRKSIDEILRDPDPLNAIRFDTAIYTTEIYIGGGARILTCTDAWAQLAAYIDDRFVPRLEELLADAVGVSSPAEVLPKVQDAFDALAGSGAVDALHYMKMAAILPMFEKGIVGRHEDAMHWNKAAMVEQAIQQRNTQWAAEETLFNRIVRPMMAFIEGLSYALAPMMAFVIMLGALGIRMNIAYFSMLLWIQLWMPILAVVNLFIQMAASAKMAALTGATFNLPSIYGIYKLDQELQNWIAIGGMLAASTPAITLMLIYRGAVTATHFLSRMDSGDHVNERITTPDVIGPAPVLNLQPMHQHAPLSGVTLHGAERVLPTFNAGTDLSASVSSAYGAMEQATSNFMSNLQAAASRSHSLSTEGSDLNSLVTKIANSTSYTDKFLRSVGEDFAQRYSHSGISGDQFAAALSASIGGNIRLASLSGQIQNQFKVGDQTANELAADILSKWGEDNSFQTGLERSLVTDAQQSTRDVAAFGLQSQELSTLQRSATDALSASETYNETVAMQQRFGAQATFGAAETGLRIASDPGLFERLTQTLDRYGLIGDTQRLAAEWRAIGLISDRDQAYAAAGVSLLTGFSPTHYRSLDAEEASKAKIAGYQLLGDTWQTLAPGNDLNYSRNTHIREAAPAFGEVQSQVEQVNLYDPRGDTAGIEDRVLSRIRQEHGRVASGEASVNSAYHDSQTTLRHESDQARRDIRSKRADHFREQITRSANDSSPAEFAYDYVGGALYSIGQSLSAVSTGVTNLEGVRNDFKETYERALRDGKNPAEAGIEALENLPEISADRFKAGIDRWVDERVAEVADRLTPAQQDYYRASLYETFAGLPWSELSGPGWMANQISQLLSLGTDTGHPTLSEAEQQLLEESGDMGPNIAKLLRQTATQYRPDLIDLIGNYNRANEPAQGATDNPLTGDSYPVFTKTKPTPADLIPIFQEMESRYRLPSGLLERMASVESSFNPLATSPKGAVGVMQLMPATAERFGVTDRTDPRQSIEGGAKYVRWLLDHFQGDLVRTVAAYNAGEGAVEQYNGIPPFPETQDYVRRVLGDQLASKRS</sequence>
<dbReference type="Gene3D" id="1.10.530.10">
    <property type="match status" value="1"/>
</dbReference>
<feature type="transmembrane region" description="Helical" evidence="3">
    <location>
        <begin position="342"/>
        <end position="365"/>
    </location>
</feature>
<evidence type="ECO:0000259" key="5">
    <source>
        <dbReference type="Pfam" id="PF07916"/>
    </source>
</evidence>
<dbReference type="EMBL" id="OX458333">
    <property type="protein sequence ID" value="CAI8780960.1"/>
    <property type="molecule type" value="Genomic_DNA"/>
</dbReference>
<keyword evidence="3" id="KW-0472">Membrane</keyword>
<keyword evidence="7" id="KW-1185">Reference proteome</keyword>
<evidence type="ECO:0000256" key="1">
    <source>
        <dbReference type="ARBA" id="ARBA00007734"/>
    </source>
</evidence>
<dbReference type="InterPro" id="IPR008258">
    <property type="entry name" value="Transglycosylase_SLT_dom_1"/>
</dbReference>
<gene>
    <name evidence="6" type="ORF">MSZNOR_1219</name>
</gene>
<feature type="region of interest" description="Disordered" evidence="2">
    <location>
        <begin position="827"/>
        <end position="862"/>
    </location>
</feature>
<feature type="compositionally biased region" description="Basic and acidic residues" evidence="2">
    <location>
        <begin position="845"/>
        <end position="862"/>
    </location>
</feature>
<feature type="compositionally biased region" description="Polar residues" evidence="2">
    <location>
        <begin position="832"/>
        <end position="844"/>
    </location>
</feature>
<evidence type="ECO:0000259" key="4">
    <source>
        <dbReference type="Pfam" id="PF01464"/>
    </source>
</evidence>
<dbReference type="InterPro" id="IPR000189">
    <property type="entry name" value="Transglyc_AS"/>
</dbReference>
<accession>A0ABM9HZ43</accession>
<organism evidence="6 7">
    <name type="scientific">Methylocaldum szegediense</name>
    <dbReference type="NCBI Taxonomy" id="73780"/>
    <lineage>
        <taxon>Bacteria</taxon>
        <taxon>Pseudomonadati</taxon>
        <taxon>Pseudomonadota</taxon>
        <taxon>Gammaproteobacteria</taxon>
        <taxon>Methylococcales</taxon>
        <taxon>Methylococcaceae</taxon>
        <taxon>Methylocaldum</taxon>
    </lineage>
</organism>
<dbReference type="SUPFAM" id="SSF53955">
    <property type="entry name" value="Lysozyme-like"/>
    <property type="match status" value="1"/>
</dbReference>
<dbReference type="CDD" id="cd00254">
    <property type="entry name" value="LT-like"/>
    <property type="match status" value="1"/>
</dbReference>
<proteinExistence type="inferred from homology"/>
<dbReference type="Pfam" id="PF07916">
    <property type="entry name" value="TraG_N"/>
    <property type="match status" value="1"/>
</dbReference>
<dbReference type="InterPro" id="IPR023346">
    <property type="entry name" value="Lysozyme-like_dom_sf"/>
</dbReference>
<dbReference type="Proteomes" id="UP001162030">
    <property type="component" value="Chromosome"/>
</dbReference>